<keyword evidence="7" id="KW-0234">DNA repair</keyword>
<name>G4D6L6_9FIRM</name>
<dbReference type="GO" id="GO:0005524">
    <property type="term" value="F:ATP binding"/>
    <property type="evidence" value="ECO:0007669"/>
    <property type="project" value="UniProtKB-KW"/>
</dbReference>
<dbReference type="AlphaFoldDB" id="G4D6L6"/>
<sequence length="138" mass="15560">MPFIIKIGNIDLSGRIDRVDQSVDGKIIVTDYKLSSAPGFEKQGTEVFQIPIYMSFFEGACVEGKYGFIKGAKVSHVIRNIDEIGKIKGARNQLSTEEFKDKLQESLDNALKVIYLMYNGIFDKWDDVDSRISDLARS</sequence>
<organism evidence="9 10">
    <name type="scientific">Peptoniphilus indolicus ATCC 29427</name>
    <dbReference type="NCBI Taxonomy" id="997350"/>
    <lineage>
        <taxon>Bacteria</taxon>
        <taxon>Bacillati</taxon>
        <taxon>Bacillota</taxon>
        <taxon>Tissierellia</taxon>
        <taxon>Tissierellales</taxon>
        <taxon>Peptoniphilaceae</taxon>
        <taxon>Peptoniphilus</taxon>
    </lineage>
</organism>
<keyword evidence="6" id="KW-0238">DNA-binding</keyword>
<keyword evidence="1" id="KW-0547">Nucleotide-binding</keyword>
<evidence type="ECO:0000313" key="10">
    <source>
        <dbReference type="Proteomes" id="UP000003422"/>
    </source>
</evidence>
<feature type="domain" description="PD-(D/E)XK endonuclease-like" evidence="8">
    <location>
        <begin position="9"/>
        <end position="110"/>
    </location>
</feature>
<dbReference type="EMBL" id="AGBB01000208">
    <property type="protein sequence ID" value="EGY76468.1"/>
    <property type="molecule type" value="Genomic_DNA"/>
</dbReference>
<evidence type="ECO:0000256" key="6">
    <source>
        <dbReference type="ARBA" id="ARBA00023125"/>
    </source>
</evidence>
<dbReference type="InterPro" id="IPR011604">
    <property type="entry name" value="PDDEXK-like_dom_sf"/>
</dbReference>
<dbReference type="GO" id="GO:0003677">
    <property type="term" value="F:DNA binding"/>
    <property type="evidence" value="ECO:0007669"/>
    <property type="project" value="UniProtKB-KW"/>
</dbReference>
<comment type="caution">
    <text evidence="9">The sequence shown here is derived from an EMBL/GenBank/DDBJ whole genome shotgun (WGS) entry which is preliminary data.</text>
</comment>
<protein>
    <recommendedName>
        <fullName evidence="8">PD-(D/E)XK endonuclease-like domain-containing protein</fullName>
    </recommendedName>
</protein>
<evidence type="ECO:0000259" key="8">
    <source>
        <dbReference type="Pfam" id="PF12705"/>
    </source>
</evidence>
<dbReference type="GO" id="GO:0006281">
    <property type="term" value="P:DNA repair"/>
    <property type="evidence" value="ECO:0007669"/>
    <property type="project" value="UniProtKB-KW"/>
</dbReference>
<evidence type="ECO:0000256" key="3">
    <source>
        <dbReference type="ARBA" id="ARBA00022801"/>
    </source>
</evidence>
<dbReference type="HOGENOM" id="CLU_1853329_0_0_9"/>
<proteinExistence type="predicted"/>
<keyword evidence="5" id="KW-0067">ATP-binding</keyword>
<keyword evidence="2" id="KW-0227">DNA damage</keyword>
<dbReference type="Gene3D" id="3.90.320.10">
    <property type="match status" value="1"/>
</dbReference>
<dbReference type="GO" id="GO:0004386">
    <property type="term" value="F:helicase activity"/>
    <property type="evidence" value="ECO:0007669"/>
    <property type="project" value="UniProtKB-KW"/>
</dbReference>
<keyword evidence="3" id="KW-0378">Hydrolase</keyword>
<evidence type="ECO:0000256" key="2">
    <source>
        <dbReference type="ARBA" id="ARBA00022763"/>
    </source>
</evidence>
<dbReference type="PATRIC" id="fig|997350.3.peg.1953"/>
<dbReference type="GO" id="GO:0016787">
    <property type="term" value="F:hydrolase activity"/>
    <property type="evidence" value="ECO:0007669"/>
    <property type="project" value="UniProtKB-KW"/>
</dbReference>
<dbReference type="Proteomes" id="UP000003422">
    <property type="component" value="Unassembled WGS sequence"/>
</dbReference>
<accession>G4D6L6</accession>
<evidence type="ECO:0000256" key="7">
    <source>
        <dbReference type="ARBA" id="ARBA00023204"/>
    </source>
</evidence>
<keyword evidence="10" id="KW-1185">Reference proteome</keyword>
<evidence type="ECO:0000256" key="4">
    <source>
        <dbReference type="ARBA" id="ARBA00022806"/>
    </source>
</evidence>
<reference evidence="9 10" key="1">
    <citation type="submission" date="2011-06" db="EMBL/GenBank/DDBJ databases">
        <authorList>
            <person name="Muzny D."/>
            <person name="Qin X."/>
            <person name="Deng J."/>
            <person name="Jiang H."/>
            <person name="Liu Y."/>
            <person name="Qu J."/>
            <person name="Song X.-Z."/>
            <person name="Zhang L."/>
            <person name="Thornton R."/>
            <person name="Coyle M."/>
            <person name="Francisco L."/>
            <person name="Jackson L."/>
            <person name="Javaid M."/>
            <person name="Korchina V."/>
            <person name="Kovar C."/>
            <person name="Mata R."/>
            <person name="Mathew T."/>
            <person name="Ngo R."/>
            <person name="Nguyen L."/>
            <person name="Nguyen N."/>
            <person name="Okwuonu G."/>
            <person name="Ongeri F."/>
            <person name="Pham C."/>
            <person name="Simmons D."/>
            <person name="Wilczek-Boney K."/>
            <person name="Hale W."/>
            <person name="Jakkamsetti A."/>
            <person name="Pham P."/>
            <person name="Ruth R."/>
            <person name="San Lucas F."/>
            <person name="Warren J."/>
            <person name="Zhang J."/>
            <person name="Zhao Z."/>
            <person name="Zhou C."/>
            <person name="Zhu D."/>
            <person name="Lee S."/>
            <person name="Bess C."/>
            <person name="Blankenburg K."/>
            <person name="Forbes L."/>
            <person name="Fu Q."/>
            <person name="Gubbala S."/>
            <person name="Hirani K."/>
            <person name="Jayaseelan J.C."/>
            <person name="Lara F."/>
            <person name="Munidasa M."/>
            <person name="Palculict T."/>
            <person name="Patil S."/>
            <person name="Pu L.-L."/>
            <person name="Saada N."/>
            <person name="Tang L."/>
            <person name="Weissenberger G."/>
            <person name="Zhu Y."/>
            <person name="Hemphill L."/>
            <person name="Shang Y."/>
            <person name="Youmans B."/>
            <person name="Ayvaz T."/>
            <person name="Ross M."/>
            <person name="Santibanez J."/>
            <person name="Aqrawi P."/>
            <person name="Gross S."/>
            <person name="Joshi V."/>
            <person name="Fowler G."/>
            <person name="Nazareth L."/>
            <person name="Reid J."/>
            <person name="Worley K."/>
            <person name="Petrosino J."/>
            <person name="Highlander S."/>
            <person name="Gibbs R."/>
        </authorList>
    </citation>
    <scope>NUCLEOTIDE SEQUENCE [LARGE SCALE GENOMIC DNA]</scope>
    <source>
        <strain evidence="9 10">ATCC 29427</strain>
    </source>
</reference>
<gene>
    <name evidence="9" type="ORF">HMPREF9129_2046</name>
</gene>
<keyword evidence="4" id="KW-0347">Helicase</keyword>
<dbReference type="Pfam" id="PF12705">
    <property type="entry name" value="PDDEXK_1"/>
    <property type="match status" value="1"/>
</dbReference>
<dbReference type="STRING" id="997350.HMPREF9129_2046"/>
<evidence type="ECO:0000256" key="5">
    <source>
        <dbReference type="ARBA" id="ARBA00022840"/>
    </source>
</evidence>
<evidence type="ECO:0000313" key="9">
    <source>
        <dbReference type="EMBL" id="EGY76468.1"/>
    </source>
</evidence>
<dbReference type="InterPro" id="IPR038726">
    <property type="entry name" value="PDDEXK_AddAB-type"/>
</dbReference>
<evidence type="ECO:0000256" key="1">
    <source>
        <dbReference type="ARBA" id="ARBA00022741"/>
    </source>
</evidence>